<dbReference type="KEGG" id="slia:HA039_12150"/>
<name>A0A6G9GYC0_9ACTN</name>
<dbReference type="AlphaFoldDB" id="A0A6G9GYC0"/>
<dbReference type="RefSeq" id="WP_167028021.1">
    <property type="nucleotide sequence ID" value="NZ_CP050177.1"/>
</dbReference>
<protein>
    <submittedName>
        <fullName evidence="2">Uncharacterized protein</fullName>
    </submittedName>
</protein>
<organism evidence="2 3">
    <name type="scientific">Streptomyces liangshanensis</name>
    <dbReference type="NCBI Taxonomy" id="2717324"/>
    <lineage>
        <taxon>Bacteria</taxon>
        <taxon>Bacillati</taxon>
        <taxon>Actinomycetota</taxon>
        <taxon>Actinomycetes</taxon>
        <taxon>Kitasatosporales</taxon>
        <taxon>Streptomycetaceae</taxon>
        <taxon>Streptomyces</taxon>
    </lineage>
</organism>
<accession>A0A6G9GYC0</accession>
<evidence type="ECO:0000256" key="1">
    <source>
        <dbReference type="SAM" id="MobiDB-lite"/>
    </source>
</evidence>
<gene>
    <name evidence="2" type="ORF">HA039_12150</name>
</gene>
<evidence type="ECO:0000313" key="3">
    <source>
        <dbReference type="Proteomes" id="UP000501179"/>
    </source>
</evidence>
<sequence length="177" mass="18797">MTTVALPSPDPRRDPVALVRALEVLEAGRAVHLSNVAEFAVRRRTEKAHGRRTPRAGDTGRPPGPHWPGETPPSRLGLVAAVADRHTAFRRGPYPDATLADPARAGQLAGLHGRLDACAGAYLTGLGRPDGPARLELADTTRALDALVRSGPAPLNGYLLPWLRFARLLEYASDAAG</sequence>
<feature type="region of interest" description="Disordered" evidence="1">
    <location>
        <begin position="44"/>
        <end position="73"/>
    </location>
</feature>
<feature type="compositionally biased region" description="Basic residues" evidence="1">
    <location>
        <begin position="44"/>
        <end position="54"/>
    </location>
</feature>
<proteinExistence type="predicted"/>
<dbReference type="Proteomes" id="UP000501179">
    <property type="component" value="Chromosome"/>
</dbReference>
<reference evidence="2 3" key="1">
    <citation type="submission" date="2020-03" db="EMBL/GenBank/DDBJ databases">
        <title>A novel species.</title>
        <authorList>
            <person name="Gao J."/>
        </authorList>
    </citation>
    <scope>NUCLEOTIDE SEQUENCE [LARGE SCALE GENOMIC DNA]</scope>
    <source>
        <strain evidence="2 3">QMT-12</strain>
    </source>
</reference>
<evidence type="ECO:0000313" key="2">
    <source>
        <dbReference type="EMBL" id="QIQ02981.1"/>
    </source>
</evidence>
<keyword evidence="3" id="KW-1185">Reference proteome</keyword>
<dbReference type="EMBL" id="CP050177">
    <property type="protein sequence ID" value="QIQ02981.1"/>
    <property type="molecule type" value="Genomic_DNA"/>
</dbReference>